<dbReference type="GO" id="GO:0055085">
    <property type="term" value="P:transmembrane transport"/>
    <property type="evidence" value="ECO:0007669"/>
    <property type="project" value="InterPro"/>
</dbReference>
<feature type="transmembrane region" description="Helical" evidence="7">
    <location>
        <begin position="107"/>
        <end position="127"/>
    </location>
</feature>
<protein>
    <submittedName>
        <fullName evidence="9">Sugar ABC transporter permease</fullName>
    </submittedName>
</protein>
<keyword evidence="10" id="KW-1185">Reference proteome</keyword>
<evidence type="ECO:0000259" key="8">
    <source>
        <dbReference type="PROSITE" id="PS50928"/>
    </source>
</evidence>
<reference evidence="9 10" key="1">
    <citation type="submission" date="2020-08" db="EMBL/GenBank/DDBJ databases">
        <title>Cohnella phylogeny.</title>
        <authorList>
            <person name="Dunlap C."/>
        </authorList>
    </citation>
    <scope>NUCLEOTIDE SEQUENCE [LARGE SCALE GENOMIC DNA]</scope>
    <source>
        <strain evidence="9 10">DSM 28246</strain>
    </source>
</reference>
<feature type="transmembrane region" description="Helical" evidence="7">
    <location>
        <begin position="209"/>
        <end position="229"/>
    </location>
</feature>
<dbReference type="PROSITE" id="PS50928">
    <property type="entry name" value="ABC_TM1"/>
    <property type="match status" value="1"/>
</dbReference>
<dbReference type="Pfam" id="PF00528">
    <property type="entry name" value="BPD_transp_1"/>
    <property type="match status" value="1"/>
</dbReference>
<sequence>MEVSIVAKRLWVLLFVTPCLLMFIVFIGIPLVNVTWTSFADYTTFSPPILSGLGNYRELLHDRSFWQAFQNTLLWVLMQCTVGVSVGCIVALLLFRKPFGWKFFRAVYMIPSIIPTVATGIMFYLLLNPELGIIKPLQYLAGPHSPAINPFGNSSYAFWALTLTWLFYSAVSTIIIMAELGTISDALLEAAKIDGATRFQIDLHILLPLLRNILGTCVILAAVGMITQFDTIYVTTRGGPGSSTLNLSVFLYNTATLDNNYGLANAISVVQILVGLILVLLIGRAFKLGDSHG</sequence>
<evidence type="ECO:0000256" key="3">
    <source>
        <dbReference type="ARBA" id="ARBA00022475"/>
    </source>
</evidence>
<name>A0A7X0VIG7_9BACL</name>
<comment type="subcellular location">
    <subcellularLocation>
        <location evidence="1 7">Cell membrane</location>
        <topology evidence="1 7">Multi-pass membrane protein</topology>
    </subcellularLocation>
</comment>
<dbReference type="SUPFAM" id="SSF161098">
    <property type="entry name" value="MetI-like"/>
    <property type="match status" value="1"/>
</dbReference>
<evidence type="ECO:0000256" key="2">
    <source>
        <dbReference type="ARBA" id="ARBA00022448"/>
    </source>
</evidence>
<proteinExistence type="inferred from homology"/>
<feature type="transmembrane region" description="Helical" evidence="7">
    <location>
        <begin position="165"/>
        <end position="188"/>
    </location>
</feature>
<organism evidence="9 10">
    <name type="scientific">Cohnella nanjingensis</name>
    <dbReference type="NCBI Taxonomy" id="1387779"/>
    <lineage>
        <taxon>Bacteria</taxon>
        <taxon>Bacillati</taxon>
        <taxon>Bacillota</taxon>
        <taxon>Bacilli</taxon>
        <taxon>Bacillales</taxon>
        <taxon>Paenibacillaceae</taxon>
        <taxon>Cohnella</taxon>
    </lineage>
</organism>
<accession>A0A7X0VIG7</accession>
<dbReference type="GO" id="GO:0005886">
    <property type="term" value="C:plasma membrane"/>
    <property type="evidence" value="ECO:0007669"/>
    <property type="project" value="UniProtKB-SubCell"/>
</dbReference>
<evidence type="ECO:0000256" key="6">
    <source>
        <dbReference type="ARBA" id="ARBA00023136"/>
    </source>
</evidence>
<dbReference type="Proteomes" id="UP000547209">
    <property type="component" value="Unassembled WGS sequence"/>
</dbReference>
<evidence type="ECO:0000256" key="4">
    <source>
        <dbReference type="ARBA" id="ARBA00022692"/>
    </source>
</evidence>
<evidence type="ECO:0000256" key="1">
    <source>
        <dbReference type="ARBA" id="ARBA00004651"/>
    </source>
</evidence>
<dbReference type="EMBL" id="JACJVP010000047">
    <property type="protein sequence ID" value="MBB6674528.1"/>
    <property type="molecule type" value="Genomic_DNA"/>
</dbReference>
<feature type="domain" description="ABC transmembrane type-1" evidence="8">
    <location>
        <begin position="69"/>
        <end position="282"/>
    </location>
</feature>
<keyword evidence="5 7" id="KW-1133">Transmembrane helix</keyword>
<feature type="transmembrane region" description="Helical" evidence="7">
    <location>
        <begin position="12"/>
        <end position="32"/>
    </location>
</feature>
<keyword evidence="2 7" id="KW-0813">Transport</keyword>
<dbReference type="PANTHER" id="PTHR43227">
    <property type="entry name" value="BLL4140 PROTEIN"/>
    <property type="match status" value="1"/>
</dbReference>
<evidence type="ECO:0000313" key="10">
    <source>
        <dbReference type="Proteomes" id="UP000547209"/>
    </source>
</evidence>
<dbReference type="AlphaFoldDB" id="A0A7X0VIG7"/>
<evidence type="ECO:0000256" key="7">
    <source>
        <dbReference type="RuleBase" id="RU363032"/>
    </source>
</evidence>
<comment type="caution">
    <text evidence="9">The sequence shown here is derived from an EMBL/GenBank/DDBJ whole genome shotgun (WGS) entry which is preliminary data.</text>
</comment>
<dbReference type="PANTHER" id="PTHR43227:SF8">
    <property type="entry name" value="DIACETYLCHITOBIOSE UPTAKE SYSTEM PERMEASE PROTEIN DASB"/>
    <property type="match status" value="1"/>
</dbReference>
<comment type="similarity">
    <text evidence="7">Belongs to the binding-protein-dependent transport system permease family.</text>
</comment>
<keyword evidence="6 7" id="KW-0472">Membrane</keyword>
<dbReference type="Gene3D" id="1.10.3720.10">
    <property type="entry name" value="MetI-like"/>
    <property type="match status" value="1"/>
</dbReference>
<dbReference type="CDD" id="cd06261">
    <property type="entry name" value="TM_PBP2"/>
    <property type="match status" value="1"/>
</dbReference>
<dbReference type="InterPro" id="IPR050809">
    <property type="entry name" value="UgpAE/MalFG_permease"/>
</dbReference>
<evidence type="ECO:0000313" key="9">
    <source>
        <dbReference type="EMBL" id="MBB6674528.1"/>
    </source>
</evidence>
<dbReference type="InterPro" id="IPR000515">
    <property type="entry name" value="MetI-like"/>
</dbReference>
<dbReference type="InterPro" id="IPR035906">
    <property type="entry name" value="MetI-like_sf"/>
</dbReference>
<evidence type="ECO:0000256" key="5">
    <source>
        <dbReference type="ARBA" id="ARBA00022989"/>
    </source>
</evidence>
<keyword evidence="4 7" id="KW-0812">Transmembrane</keyword>
<gene>
    <name evidence="9" type="ORF">H7C19_27980</name>
</gene>
<keyword evidence="3" id="KW-1003">Cell membrane</keyword>
<feature type="transmembrane region" description="Helical" evidence="7">
    <location>
        <begin position="261"/>
        <end position="282"/>
    </location>
</feature>
<feature type="transmembrane region" description="Helical" evidence="7">
    <location>
        <begin position="73"/>
        <end position="95"/>
    </location>
</feature>